<dbReference type="EMBL" id="CP014209">
    <property type="protein sequence ID" value="ANC32392.1"/>
    <property type="molecule type" value="Genomic_DNA"/>
</dbReference>
<name>A0A161HSF0_9MICO</name>
<keyword evidence="2" id="KW-1133">Transmembrane helix</keyword>
<protein>
    <submittedName>
        <fullName evidence="3">Uncharacterized protein</fullName>
    </submittedName>
</protein>
<gene>
    <name evidence="3" type="ORF">I598_2874</name>
</gene>
<proteinExistence type="predicted"/>
<feature type="transmembrane region" description="Helical" evidence="2">
    <location>
        <begin position="114"/>
        <end position="133"/>
    </location>
</feature>
<accession>A0A161HSF0</accession>
<reference evidence="3 4" key="1">
    <citation type="submission" date="2016-01" db="EMBL/GenBank/DDBJ databases">
        <title>Complete genome sequence of a soil Actinobacterium, Isoptericola dokdonensis DS-3.</title>
        <authorList>
            <person name="Kwon S.-K."/>
            <person name="Kim J.F."/>
        </authorList>
    </citation>
    <scope>NUCLEOTIDE SEQUENCE [LARGE SCALE GENOMIC DNA]</scope>
    <source>
        <strain evidence="3 4">DS-3</strain>
    </source>
</reference>
<keyword evidence="4" id="KW-1185">Reference proteome</keyword>
<keyword evidence="2" id="KW-0472">Membrane</keyword>
<dbReference type="AlphaFoldDB" id="A0A161HSF0"/>
<evidence type="ECO:0000256" key="2">
    <source>
        <dbReference type="SAM" id="Phobius"/>
    </source>
</evidence>
<dbReference type="Proteomes" id="UP000076794">
    <property type="component" value="Chromosome"/>
</dbReference>
<sequence length="165" mass="18189">MSFWLVTLPVWVVSIALGGAWVAIGVFWSVDSWQATHRGIEGRFIPLVEDCGPKDCHWYGAFESADGAHDVDGVKFSSGFGEPQPEATEAAIDPVVIAPGGSDVYNPHDKTWTFAWIMAALGPFFTWALIAGTSQAREDWLRKGLEPDEQNNQVVETRRRPNATE</sequence>
<feature type="region of interest" description="Disordered" evidence="1">
    <location>
        <begin position="144"/>
        <end position="165"/>
    </location>
</feature>
<dbReference type="KEGG" id="ido:I598_2874"/>
<evidence type="ECO:0000313" key="4">
    <source>
        <dbReference type="Proteomes" id="UP000076794"/>
    </source>
</evidence>
<keyword evidence="2" id="KW-0812">Transmembrane</keyword>
<evidence type="ECO:0000313" key="3">
    <source>
        <dbReference type="EMBL" id="ANC32392.1"/>
    </source>
</evidence>
<organism evidence="3 4">
    <name type="scientific">Isoptericola dokdonensis DS-3</name>
    <dbReference type="NCBI Taxonomy" id="1300344"/>
    <lineage>
        <taxon>Bacteria</taxon>
        <taxon>Bacillati</taxon>
        <taxon>Actinomycetota</taxon>
        <taxon>Actinomycetes</taxon>
        <taxon>Micrococcales</taxon>
        <taxon>Promicromonosporaceae</taxon>
        <taxon>Isoptericola</taxon>
    </lineage>
</organism>
<feature type="transmembrane region" description="Helical" evidence="2">
    <location>
        <begin position="7"/>
        <end position="28"/>
    </location>
</feature>
<dbReference type="PATRIC" id="fig|1300344.3.peg.2891"/>
<evidence type="ECO:0000256" key="1">
    <source>
        <dbReference type="SAM" id="MobiDB-lite"/>
    </source>
</evidence>